<dbReference type="AlphaFoldDB" id="A0A0C2V2A7"/>
<evidence type="ECO:0000256" key="1">
    <source>
        <dbReference type="ARBA" id="ARBA00022679"/>
    </source>
</evidence>
<dbReference type="PIRSF" id="PIRSF036406">
    <property type="entry name" value="Hept_kin"/>
    <property type="match status" value="1"/>
</dbReference>
<dbReference type="PRINTS" id="PR00960">
    <property type="entry name" value="LMBPPROTEIN"/>
</dbReference>
<keyword evidence="2" id="KW-0547">Nucleotide-binding</keyword>
<dbReference type="InterPro" id="IPR052203">
    <property type="entry name" value="GHMP_Kinase-Related"/>
</dbReference>
<evidence type="ECO:0000313" key="9">
    <source>
        <dbReference type="Proteomes" id="UP000031971"/>
    </source>
</evidence>
<evidence type="ECO:0000256" key="5">
    <source>
        <dbReference type="ARBA" id="ARBA00038121"/>
    </source>
</evidence>
<organism evidence="8 9">
    <name type="scientific">Paramagnetospirillum magnetotacticum MS-1</name>
    <dbReference type="NCBI Taxonomy" id="272627"/>
    <lineage>
        <taxon>Bacteria</taxon>
        <taxon>Pseudomonadati</taxon>
        <taxon>Pseudomonadota</taxon>
        <taxon>Alphaproteobacteria</taxon>
        <taxon>Rhodospirillales</taxon>
        <taxon>Magnetospirillaceae</taxon>
        <taxon>Paramagnetospirillum</taxon>
    </lineage>
</organism>
<evidence type="ECO:0000259" key="7">
    <source>
        <dbReference type="Pfam" id="PF08544"/>
    </source>
</evidence>
<feature type="domain" description="GHMP kinase C-terminal" evidence="7">
    <location>
        <begin position="235"/>
        <end position="308"/>
    </location>
</feature>
<dbReference type="EMBL" id="JXSL01000025">
    <property type="protein sequence ID" value="KIL99201.1"/>
    <property type="molecule type" value="Genomic_DNA"/>
</dbReference>
<keyword evidence="3 8" id="KW-0418">Kinase</keyword>
<dbReference type="InterPro" id="IPR006204">
    <property type="entry name" value="GHMP_kinase_N_dom"/>
</dbReference>
<evidence type="ECO:0000313" key="8">
    <source>
        <dbReference type="EMBL" id="KIL99201.1"/>
    </source>
</evidence>
<dbReference type="InterPro" id="IPR020568">
    <property type="entry name" value="Ribosomal_Su5_D2-typ_SF"/>
</dbReference>
<protein>
    <submittedName>
        <fullName evidence="8">D D-heptose 7-phosphate kinase</fullName>
    </submittedName>
</protein>
<dbReference type="SUPFAM" id="SSF55060">
    <property type="entry name" value="GHMP Kinase, C-terminal domain"/>
    <property type="match status" value="1"/>
</dbReference>
<dbReference type="Pfam" id="PF00288">
    <property type="entry name" value="GHMP_kinases_N"/>
    <property type="match status" value="1"/>
</dbReference>
<dbReference type="InterPro" id="IPR014606">
    <property type="entry name" value="Heptose_7-P_kinase"/>
</dbReference>
<dbReference type="InterPro" id="IPR001174">
    <property type="entry name" value="HddA/FKP"/>
</dbReference>
<dbReference type="PANTHER" id="PTHR32463:SF0">
    <property type="entry name" value="L-FUCOSE KINASE"/>
    <property type="match status" value="1"/>
</dbReference>
<proteinExistence type="inferred from homology"/>
<feature type="domain" description="GHMP kinase N-terminal" evidence="6">
    <location>
        <begin position="80"/>
        <end position="161"/>
    </location>
</feature>
<dbReference type="Gene3D" id="3.30.230.120">
    <property type="match status" value="1"/>
</dbReference>
<keyword evidence="1" id="KW-0808">Transferase</keyword>
<dbReference type="InterPro" id="IPR036554">
    <property type="entry name" value="GHMP_kinase_C_sf"/>
</dbReference>
<dbReference type="InterPro" id="IPR013750">
    <property type="entry name" value="GHMP_kinase_C_dom"/>
</dbReference>
<dbReference type="OrthoDB" id="9812992at2"/>
<dbReference type="PANTHER" id="PTHR32463">
    <property type="entry name" value="L-FUCOSE KINASE"/>
    <property type="match status" value="1"/>
</dbReference>
<dbReference type="Pfam" id="PF08544">
    <property type="entry name" value="GHMP_kinases_C"/>
    <property type="match status" value="1"/>
</dbReference>
<reference evidence="8 9" key="1">
    <citation type="submission" date="2015-01" db="EMBL/GenBank/DDBJ databases">
        <title>Genome Sequence of Magnetospirillum magnetotacticum Strain MS-1.</title>
        <authorList>
            <person name="Marinov G.K."/>
            <person name="Smalley M.D."/>
            <person name="DeSalvo G."/>
        </authorList>
    </citation>
    <scope>NUCLEOTIDE SEQUENCE [LARGE SCALE GENOMIC DNA]</scope>
    <source>
        <strain evidence="8 9">MS-1</strain>
    </source>
</reference>
<dbReference type="GO" id="GO:0005524">
    <property type="term" value="F:ATP binding"/>
    <property type="evidence" value="ECO:0007669"/>
    <property type="project" value="UniProtKB-KW"/>
</dbReference>
<dbReference type="STRING" id="272627.CCC_03419"/>
<name>A0A0C2V2A7_PARME</name>
<comment type="caution">
    <text evidence="8">The sequence shown here is derived from an EMBL/GenBank/DDBJ whole genome shotgun (WGS) entry which is preliminary data.</text>
</comment>
<dbReference type="RefSeq" id="WP_009869766.1">
    <property type="nucleotide sequence ID" value="NZ_JXSL01000025.1"/>
</dbReference>
<accession>A0A0C2V2A7</accession>
<dbReference type="GO" id="GO:0050201">
    <property type="term" value="F:fucokinase activity"/>
    <property type="evidence" value="ECO:0007669"/>
    <property type="project" value="TreeGrafter"/>
</dbReference>
<dbReference type="Proteomes" id="UP000031971">
    <property type="component" value="Unassembled WGS sequence"/>
</dbReference>
<dbReference type="GO" id="GO:0042352">
    <property type="term" value="P:GDP-L-fucose salvage"/>
    <property type="evidence" value="ECO:0007669"/>
    <property type="project" value="TreeGrafter"/>
</dbReference>
<evidence type="ECO:0000256" key="2">
    <source>
        <dbReference type="ARBA" id="ARBA00022741"/>
    </source>
</evidence>
<evidence type="ECO:0000256" key="3">
    <source>
        <dbReference type="ARBA" id="ARBA00022777"/>
    </source>
</evidence>
<gene>
    <name evidence="8" type="ORF">CCC_03419</name>
</gene>
<sequence>MSFVVTKTPFRVSFFGGGTDYPAWYLANGGAVLSSAIRQYCYITCRYFPPYFPHMHRIVWSHIEVVQSIGEILHPAVRAALPVYGFNDDRGVEIHHQGDLPARTGIGSSSSFAVGLIQALKTMRGEAIGKHDLALAAIDLERNILGEAGGYQDQVAAAYGGLNIIRFNTDGSIRVEPLGLSAERKAALEGRLMLFYTGMNRFSAELAKKIVGNMDAKNERLLRMHAMVDEAAAILRHGDLDDFGRMLDETWRLKRGLESGITTSAVDEVYEKAMAAGALGGKLLGAGGAGFMVFYVPEGAAAAVRRALGPLINVPFEIDEEGARAIEDGRG</sequence>
<keyword evidence="4" id="KW-0067">ATP-binding</keyword>
<comment type="similarity">
    <text evidence="5">Belongs to the GHMP kinase family.</text>
</comment>
<dbReference type="SUPFAM" id="SSF54211">
    <property type="entry name" value="Ribosomal protein S5 domain 2-like"/>
    <property type="match status" value="1"/>
</dbReference>
<evidence type="ECO:0000256" key="4">
    <source>
        <dbReference type="ARBA" id="ARBA00022840"/>
    </source>
</evidence>
<evidence type="ECO:0000259" key="6">
    <source>
        <dbReference type="Pfam" id="PF00288"/>
    </source>
</evidence>
<keyword evidence="9" id="KW-1185">Reference proteome</keyword>